<keyword evidence="2" id="KW-0732">Signal</keyword>
<evidence type="ECO:0000313" key="4">
    <source>
        <dbReference type="EMBL" id="KFB50791.1"/>
    </source>
</evidence>
<dbReference type="Proteomes" id="UP000030765">
    <property type="component" value="Unassembled WGS sequence"/>
</dbReference>
<dbReference type="VEuPathDB" id="VectorBase:ASIS008238"/>
<organism evidence="4">
    <name type="scientific">Anopheles sinensis</name>
    <name type="common">Mosquito</name>
    <dbReference type="NCBI Taxonomy" id="74873"/>
    <lineage>
        <taxon>Eukaryota</taxon>
        <taxon>Metazoa</taxon>
        <taxon>Ecdysozoa</taxon>
        <taxon>Arthropoda</taxon>
        <taxon>Hexapoda</taxon>
        <taxon>Insecta</taxon>
        <taxon>Pterygota</taxon>
        <taxon>Neoptera</taxon>
        <taxon>Endopterygota</taxon>
        <taxon>Diptera</taxon>
        <taxon>Nematocera</taxon>
        <taxon>Culicoidea</taxon>
        <taxon>Culicidae</taxon>
        <taxon>Anophelinae</taxon>
        <taxon>Anopheles</taxon>
    </lineage>
</organism>
<dbReference type="PANTHER" id="PTHR19143">
    <property type="entry name" value="FIBRINOGEN/TENASCIN/ANGIOPOEITIN"/>
    <property type="match status" value="1"/>
</dbReference>
<dbReference type="Gene3D" id="3.90.215.10">
    <property type="entry name" value="Gamma Fibrinogen, chain A, domain 1"/>
    <property type="match status" value="1"/>
</dbReference>
<name>A0A084WKP7_ANOSI</name>
<feature type="signal peptide" evidence="2">
    <location>
        <begin position="1"/>
        <end position="24"/>
    </location>
</feature>
<dbReference type="OrthoDB" id="7735550at2759"/>
<evidence type="ECO:0000256" key="2">
    <source>
        <dbReference type="SAM" id="SignalP"/>
    </source>
</evidence>
<feature type="domain" description="Fibrinogen C-terminal" evidence="3">
    <location>
        <begin position="86"/>
        <end position="275"/>
    </location>
</feature>
<feature type="coiled-coil region" evidence="1">
    <location>
        <begin position="42"/>
        <end position="69"/>
    </location>
</feature>
<dbReference type="InterPro" id="IPR002181">
    <property type="entry name" value="Fibrinogen_a/b/g_C_dom"/>
</dbReference>
<dbReference type="EnsemblMetazoa" id="ASIC018842-RA">
    <property type="protein sequence ID" value="ASIC018842-PA"/>
    <property type="gene ID" value="ASIC018842"/>
</dbReference>
<reference evidence="5" key="2">
    <citation type="submission" date="2020-05" db="UniProtKB">
        <authorList>
            <consortium name="EnsemblMetazoa"/>
        </authorList>
    </citation>
    <scope>IDENTIFICATION</scope>
</reference>
<protein>
    <submittedName>
        <fullName evidence="4">AGAP006914-PA-like protein</fullName>
    </submittedName>
    <submittedName>
        <fullName evidence="5">Fibrinogen C-terminal domain-containing protein</fullName>
    </submittedName>
</protein>
<sequence length="275" mass="31815">MLPPRTALVSFACVLAVTFCQTSARGVQESEDIPGFYFELLMTHMSDMREDIEQQLKEQAAEFREIAATLRFDIGRILEEMPGRKRHRHPDAENSSAGESKIVESFRTNDGEMIECRTDTLNNIDPNDRSLNGDWTVIQDRFDGSVDFYRPWVDYRDGFGVLRGEHWLGLAKVHAILQTGRRFELLVLLEDRNGGKAYAHYDQFMIGSEQEQFTLKKLGKYTGTAGDSLKEHKDLKFSTYDQDNDAGTKNCAHRHHGAWWFRNCYSRFVQFNRIR</sequence>
<dbReference type="EMBL" id="KE525349">
    <property type="protein sequence ID" value="KFB50791.1"/>
    <property type="molecule type" value="Genomic_DNA"/>
</dbReference>
<dbReference type="SMART" id="SM00186">
    <property type="entry name" value="FBG"/>
    <property type="match status" value="1"/>
</dbReference>
<dbReference type="GO" id="GO:0005615">
    <property type="term" value="C:extracellular space"/>
    <property type="evidence" value="ECO:0007669"/>
    <property type="project" value="TreeGrafter"/>
</dbReference>
<dbReference type="VEuPathDB" id="VectorBase:ASIC018842"/>
<dbReference type="CDD" id="cd00087">
    <property type="entry name" value="FReD"/>
    <property type="match status" value="1"/>
</dbReference>
<evidence type="ECO:0000259" key="3">
    <source>
        <dbReference type="PROSITE" id="PS51406"/>
    </source>
</evidence>
<accession>A0A084WKP7</accession>
<keyword evidence="6" id="KW-1185">Reference proteome</keyword>
<evidence type="ECO:0000313" key="6">
    <source>
        <dbReference type="Proteomes" id="UP000030765"/>
    </source>
</evidence>
<evidence type="ECO:0000313" key="5">
    <source>
        <dbReference type="EnsemblMetazoa" id="ASIC018842-PA"/>
    </source>
</evidence>
<dbReference type="InterPro" id="IPR036056">
    <property type="entry name" value="Fibrinogen-like_C"/>
</dbReference>
<dbReference type="SUPFAM" id="SSF56496">
    <property type="entry name" value="Fibrinogen C-terminal domain-like"/>
    <property type="match status" value="1"/>
</dbReference>
<dbReference type="STRING" id="74873.A0A084WKP7"/>
<dbReference type="PROSITE" id="PS51406">
    <property type="entry name" value="FIBRINOGEN_C_2"/>
    <property type="match status" value="1"/>
</dbReference>
<dbReference type="EMBL" id="ATLV01024132">
    <property type="status" value="NOT_ANNOTATED_CDS"/>
    <property type="molecule type" value="Genomic_DNA"/>
</dbReference>
<dbReference type="InterPro" id="IPR050373">
    <property type="entry name" value="Fibrinogen_C-term_domain"/>
</dbReference>
<gene>
    <name evidence="4" type="ORF">ZHAS_00018842</name>
</gene>
<reference evidence="4 6" key="1">
    <citation type="journal article" date="2014" name="BMC Genomics">
        <title>Genome sequence of Anopheles sinensis provides insight into genetics basis of mosquito competence for malaria parasites.</title>
        <authorList>
            <person name="Zhou D."/>
            <person name="Zhang D."/>
            <person name="Ding G."/>
            <person name="Shi L."/>
            <person name="Hou Q."/>
            <person name="Ye Y."/>
            <person name="Xu Y."/>
            <person name="Zhou H."/>
            <person name="Xiong C."/>
            <person name="Li S."/>
            <person name="Yu J."/>
            <person name="Hong S."/>
            <person name="Yu X."/>
            <person name="Zou P."/>
            <person name="Chen C."/>
            <person name="Chang X."/>
            <person name="Wang W."/>
            <person name="Lv Y."/>
            <person name="Sun Y."/>
            <person name="Ma L."/>
            <person name="Shen B."/>
            <person name="Zhu C."/>
        </authorList>
    </citation>
    <scope>NUCLEOTIDE SEQUENCE [LARGE SCALE GENOMIC DNA]</scope>
</reference>
<evidence type="ECO:0000256" key="1">
    <source>
        <dbReference type="SAM" id="Coils"/>
    </source>
</evidence>
<keyword evidence="1" id="KW-0175">Coiled coil</keyword>
<feature type="chain" id="PRO_5001784990" evidence="2">
    <location>
        <begin position="25"/>
        <end position="275"/>
    </location>
</feature>
<dbReference type="Pfam" id="PF00147">
    <property type="entry name" value="Fibrinogen_C"/>
    <property type="match status" value="1"/>
</dbReference>
<dbReference type="PANTHER" id="PTHR19143:SF327">
    <property type="entry name" value="FI21813P1-RELATED"/>
    <property type="match status" value="1"/>
</dbReference>
<proteinExistence type="predicted"/>
<dbReference type="InterPro" id="IPR014716">
    <property type="entry name" value="Fibrinogen_a/b/g_C_1"/>
</dbReference>
<dbReference type="AlphaFoldDB" id="A0A084WKP7"/>